<evidence type="ECO:0000256" key="14">
    <source>
        <dbReference type="SAM" id="Phobius"/>
    </source>
</evidence>
<dbReference type="PROSITE" id="PS50283">
    <property type="entry name" value="NA_SOLUT_SYMP_3"/>
    <property type="match status" value="1"/>
</dbReference>
<evidence type="ECO:0000256" key="9">
    <source>
        <dbReference type="ARBA" id="ARBA00023065"/>
    </source>
</evidence>
<accession>A0ABZ2YES9</accession>
<feature type="transmembrane region" description="Helical" evidence="14">
    <location>
        <begin position="389"/>
        <end position="413"/>
    </location>
</feature>
<evidence type="ECO:0000313" key="16">
    <source>
        <dbReference type="Proteomes" id="UP001461341"/>
    </source>
</evidence>
<keyword evidence="7 14" id="KW-1133">Transmembrane helix</keyword>
<keyword evidence="9" id="KW-0406">Ion transport</keyword>
<keyword evidence="10 14" id="KW-0472">Membrane</keyword>
<feature type="transmembrane region" description="Helical" evidence="14">
    <location>
        <begin position="420"/>
        <end position="437"/>
    </location>
</feature>
<feature type="transmembrane region" description="Helical" evidence="14">
    <location>
        <begin position="73"/>
        <end position="93"/>
    </location>
</feature>
<keyword evidence="6" id="KW-0769">Symport</keyword>
<organism evidence="15 16">
    <name type="scientific">Thermatribacter velox</name>
    <dbReference type="NCBI Taxonomy" id="3039681"/>
    <lineage>
        <taxon>Bacteria</taxon>
        <taxon>Pseudomonadati</taxon>
        <taxon>Atribacterota</taxon>
        <taxon>Atribacteria</taxon>
        <taxon>Atribacterales</taxon>
        <taxon>Thermatribacteraceae</taxon>
        <taxon>Thermatribacter</taxon>
    </lineage>
</organism>
<keyword evidence="4" id="KW-1003">Cell membrane</keyword>
<name>A0ABZ2YES9_9BACT</name>
<evidence type="ECO:0000256" key="4">
    <source>
        <dbReference type="ARBA" id="ARBA00022475"/>
    </source>
</evidence>
<evidence type="ECO:0000256" key="2">
    <source>
        <dbReference type="ARBA" id="ARBA00006434"/>
    </source>
</evidence>
<evidence type="ECO:0000256" key="8">
    <source>
        <dbReference type="ARBA" id="ARBA00023053"/>
    </source>
</evidence>
<feature type="transmembrane region" description="Helical" evidence="14">
    <location>
        <begin position="187"/>
        <end position="208"/>
    </location>
</feature>
<feature type="transmembrane region" description="Helical" evidence="14">
    <location>
        <begin position="120"/>
        <end position="138"/>
    </location>
</feature>
<evidence type="ECO:0000256" key="10">
    <source>
        <dbReference type="ARBA" id="ARBA00023136"/>
    </source>
</evidence>
<dbReference type="Pfam" id="PF00474">
    <property type="entry name" value="SSF"/>
    <property type="match status" value="1"/>
</dbReference>
<evidence type="ECO:0000256" key="7">
    <source>
        <dbReference type="ARBA" id="ARBA00022989"/>
    </source>
</evidence>
<feature type="transmembrane region" description="Helical" evidence="14">
    <location>
        <begin position="150"/>
        <end position="175"/>
    </location>
</feature>
<feature type="transmembrane region" description="Helical" evidence="14">
    <location>
        <begin position="228"/>
        <end position="251"/>
    </location>
</feature>
<comment type="catalytic activity">
    <reaction evidence="12">
        <text>L-proline(in) + Na(+)(in) = L-proline(out) + Na(+)(out)</text>
        <dbReference type="Rhea" id="RHEA:28967"/>
        <dbReference type="ChEBI" id="CHEBI:29101"/>
        <dbReference type="ChEBI" id="CHEBI:60039"/>
    </reaction>
</comment>
<feature type="transmembrane region" description="Helical" evidence="14">
    <location>
        <begin position="443"/>
        <end position="462"/>
    </location>
</feature>
<proteinExistence type="inferred from homology"/>
<evidence type="ECO:0000256" key="6">
    <source>
        <dbReference type="ARBA" id="ARBA00022847"/>
    </source>
</evidence>
<evidence type="ECO:0000256" key="12">
    <source>
        <dbReference type="ARBA" id="ARBA00033708"/>
    </source>
</evidence>
<comment type="subcellular location">
    <subcellularLocation>
        <location evidence="1">Cell membrane</location>
        <topology evidence="1">Multi-pass membrane protein</topology>
    </subcellularLocation>
</comment>
<dbReference type="InterPro" id="IPR001734">
    <property type="entry name" value="Na/solute_symporter"/>
</dbReference>
<feature type="transmembrane region" description="Helical" evidence="14">
    <location>
        <begin position="365"/>
        <end position="383"/>
    </location>
</feature>
<comment type="similarity">
    <text evidence="2 13">Belongs to the sodium:solute symporter (SSF) (TC 2.A.21) family.</text>
</comment>
<dbReference type="PANTHER" id="PTHR48086">
    <property type="entry name" value="SODIUM/PROLINE SYMPORTER-RELATED"/>
    <property type="match status" value="1"/>
</dbReference>
<gene>
    <name evidence="15" type="ORF">QBE54_03360</name>
</gene>
<keyword evidence="11" id="KW-0739">Sodium transport</keyword>
<feature type="transmembrane region" description="Helical" evidence="14">
    <location>
        <begin position="6"/>
        <end position="24"/>
    </location>
</feature>
<evidence type="ECO:0000256" key="13">
    <source>
        <dbReference type="RuleBase" id="RU362091"/>
    </source>
</evidence>
<dbReference type="Gene3D" id="1.20.1730.10">
    <property type="entry name" value="Sodium/glucose cotransporter"/>
    <property type="match status" value="1"/>
</dbReference>
<evidence type="ECO:0000256" key="5">
    <source>
        <dbReference type="ARBA" id="ARBA00022692"/>
    </source>
</evidence>
<evidence type="ECO:0000313" key="15">
    <source>
        <dbReference type="EMBL" id="WZL76781.1"/>
    </source>
</evidence>
<dbReference type="CDD" id="cd10322">
    <property type="entry name" value="SLC5sbd"/>
    <property type="match status" value="1"/>
</dbReference>
<feature type="transmembrane region" description="Helical" evidence="14">
    <location>
        <begin position="320"/>
        <end position="344"/>
    </location>
</feature>
<keyword evidence="5 14" id="KW-0812">Transmembrane</keyword>
<dbReference type="Proteomes" id="UP001461341">
    <property type="component" value="Chromosome"/>
</dbReference>
<protein>
    <submittedName>
        <fullName evidence="15">Sodium:solute symporter family protein</fullName>
    </submittedName>
</protein>
<reference evidence="15 16" key="1">
    <citation type="submission" date="2023-03" db="EMBL/GenBank/DDBJ databases">
        <title>Novel Species.</title>
        <authorList>
            <person name="Ma S."/>
        </authorList>
    </citation>
    <scope>NUCLEOTIDE SEQUENCE [LARGE SCALE GENOMIC DNA]</scope>
    <source>
        <strain evidence="15 16">B11</strain>
    </source>
</reference>
<feature type="transmembrane region" description="Helical" evidence="14">
    <location>
        <begin position="272"/>
        <end position="294"/>
    </location>
</feature>
<sequence length="467" mass="51166">MKTELLILVLGIYIFWGTLIAILSSRGRSRSLFDYFLGSRKISPLVNTLSYSATTYSAFMMLGLAGLTYRAGVGALGFELIYLSGLILAVIFGPKFLKFSKESGCITPAELLSLKYNHPLVGIVFAFTSMVFLIPYAASQLMGIGYLLEMLSGGAISFASGLVIATLLAFLWTEIAGLRSVATTDSLQAMIMLSSSVILVLIVVYKYLGGFGTMMNKLVIDYPQWLSVPGNGFFSFQTFLGLSLPWFFFSISNPQVSQRLFVPQGLKQLRQMILGFSIYGFIYTLITILIGFSARCLFPQLENPDLATPAILSRLNISPWISLLVTVGIFSAAISTIDSIFLTLSSMFVRDILKRHNLPEKGQLIITRSFIPILCLFTFLFAIQRVNLIALLSVASSAGLIASVPATIGAFYGKRRRWQAAFFSILSGASTSLILQITGLKPFGMWPGVWTLIASATVLWILNTKEG</sequence>
<dbReference type="PANTHER" id="PTHR48086:SF3">
    <property type="entry name" value="SODIUM_PROLINE SYMPORTER"/>
    <property type="match status" value="1"/>
</dbReference>
<dbReference type="InterPro" id="IPR038377">
    <property type="entry name" value="Na/Glc_symporter_sf"/>
</dbReference>
<keyword evidence="8" id="KW-0915">Sodium</keyword>
<dbReference type="InterPro" id="IPR050277">
    <property type="entry name" value="Sodium:Solute_Symporter"/>
</dbReference>
<feature type="transmembrane region" description="Helical" evidence="14">
    <location>
        <begin position="45"/>
        <end position="67"/>
    </location>
</feature>
<keyword evidence="3" id="KW-0813">Transport</keyword>
<evidence type="ECO:0000256" key="1">
    <source>
        <dbReference type="ARBA" id="ARBA00004651"/>
    </source>
</evidence>
<evidence type="ECO:0000256" key="11">
    <source>
        <dbReference type="ARBA" id="ARBA00023201"/>
    </source>
</evidence>
<dbReference type="RefSeq" id="WP_369018945.1">
    <property type="nucleotide sequence ID" value="NZ_CP121689.1"/>
</dbReference>
<evidence type="ECO:0000256" key="3">
    <source>
        <dbReference type="ARBA" id="ARBA00022448"/>
    </source>
</evidence>
<dbReference type="EMBL" id="CP121689">
    <property type="protein sequence ID" value="WZL76781.1"/>
    <property type="molecule type" value="Genomic_DNA"/>
</dbReference>
<keyword evidence="16" id="KW-1185">Reference proteome</keyword>